<comment type="caution">
    <text evidence="1">The sequence shown here is derived from an EMBL/GenBank/DDBJ whole genome shotgun (WGS) entry which is preliminary data.</text>
</comment>
<sequence>MESTQNIAVEEMKILKAYESFCIGLNGISELSVKVVIGSSKGYFSLLRVLGLNEKFIRKILKTDLIAELVPDITYSFDEEQRKRQIGDDYFLSRRIKNIKMMPVTSGIAIMPKYLIKSLSKSIPKVINNIEILKVKLKEKDLLMILANLSRSYQLLLEGCLLPCIKPERKFYSAPSISRLSLDSCLDHKQNKLKSNGQEMRSLFNFIMTTPLSTSLQNINLDYIFPKPDALSLQKTFKLDHITFTGYCPKTFKKF</sequence>
<proteinExistence type="predicted"/>
<keyword evidence="2" id="KW-1185">Reference proteome</keyword>
<gene>
    <name evidence="1" type="ORF">ECRASSUSDP1_LOCUS20076</name>
</gene>
<accession>A0AAD1XUH7</accession>
<organism evidence="1 2">
    <name type="scientific">Euplotes crassus</name>
    <dbReference type="NCBI Taxonomy" id="5936"/>
    <lineage>
        <taxon>Eukaryota</taxon>
        <taxon>Sar</taxon>
        <taxon>Alveolata</taxon>
        <taxon>Ciliophora</taxon>
        <taxon>Intramacronucleata</taxon>
        <taxon>Spirotrichea</taxon>
        <taxon>Hypotrichia</taxon>
        <taxon>Euplotida</taxon>
        <taxon>Euplotidae</taxon>
        <taxon>Moneuplotes</taxon>
    </lineage>
</organism>
<evidence type="ECO:0000313" key="2">
    <source>
        <dbReference type="Proteomes" id="UP001295684"/>
    </source>
</evidence>
<name>A0AAD1XUH7_EUPCR</name>
<dbReference type="EMBL" id="CAMPGE010020432">
    <property type="protein sequence ID" value="CAI2378677.1"/>
    <property type="molecule type" value="Genomic_DNA"/>
</dbReference>
<protein>
    <submittedName>
        <fullName evidence="1">Uncharacterized protein</fullName>
    </submittedName>
</protein>
<evidence type="ECO:0000313" key="1">
    <source>
        <dbReference type="EMBL" id="CAI2378677.1"/>
    </source>
</evidence>
<dbReference type="Proteomes" id="UP001295684">
    <property type="component" value="Unassembled WGS sequence"/>
</dbReference>
<reference evidence="1" key="1">
    <citation type="submission" date="2023-07" db="EMBL/GenBank/DDBJ databases">
        <authorList>
            <consortium name="AG Swart"/>
            <person name="Singh M."/>
            <person name="Singh A."/>
            <person name="Seah K."/>
            <person name="Emmerich C."/>
        </authorList>
    </citation>
    <scope>NUCLEOTIDE SEQUENCE</scope>
    <source>
        <strain evidence="1">DP1</strain>
    </source>
</reference>
<dbReference type="AlphaFoldDB" id="A0AAD1XUH7"/>